<feature type="compositionally biased region" description="Acidic residues" evidence="1">
    <location>
        <begin position="67"/>
        <end position="97"/>
    </location>
</feature>
<proteinExistence type="predicted"/>
<evidence type="ECO:0000256" key="1">
    <source>
        <dbReference type="SAM" id="MobiDB-lite"/>
    </source>
</evidence>
<gene>
    <name evidence="2" type="ORF">D9619_008597</name>
</gene>
<sequence>MEVEENLLQGQVPLSPDRRTSLEFSTAQPDEEIDSLFGGSDDESEQDQGVDSGREKTMDGNGCRMMEEEEEEEEKEVAEEAEDDDENENEDEDEEDTHESRCDFGPSDGQEQLFLKMATDPYYCAADDESQATHVRIIAGLNEFVNHLVISILSRFDKWIEIYYSGSTFADFKNSKDDANQRNPLLRAFFKLKTKRRRLEVRRMVLEAHMVDRILSTIHGAFFAGDVFFGLMDATQIDILDKMYYVMLKNEPWIVVQRWRSFSSAASIWTLDETCLANIVEDLATEIEMSITTLYPTTNKSFHKKLPDIVRNANESSKTMLKAVKLAHKLSHDLQHDCVSARLKVTMAPIDERRGNGALLAFSPQLSSLSVISGWAGRPSDAVLSTTAFGLESFEGEKNIHRVLMKPKVVTTAILE</sequence>
<feature type="region of interest" description="Disordered" evidence="1">
    <location>
        <begin position="1"/>
        <end position="109"/>
    </location>
</feature>
<protein>
    <submittedName>
        <fullName evidence="2">Uncharacterized protein</fullName>
    </submittedName>
</protein>
<dbReference type="EMBL" id="JAACJJ010000029">
    <property type="protein sequence ID" value="KAF5319655.1"/>
    <property type="molecule type" value="Genomic_DNA"/>
</dbReference>
<organism evidence="2 3">
    <name type="scientific">Psilocybe cf. subviscida</name>
    <dbReference type="NCBI Taxonomy" id="2480587"/>
    <lineage>
        <taxon>Eukaryota</taxon>
        <taxon>Fungi</taxon>
        <taxon>Dikarya</taxon>
        <taxon>Basidiomycota</taxon>
        <taxon>Agaricomycotina</taxon>
        <taxon>Agaricomycetes</taxon>
        <taxon>Agaricomycetidae</taxon>
        <taxon>Agaricales</taxon>
        <taxon>Agaricineae</taxon>
        <taxon>Strophariaceae</taxon>
        <taxon>Psilocybe</taxon>
    </lineage>
</organism>
<evidence type="ECO:0000313" key="3">
    <source>
        <dbReference type="Proteomes" id="UP000567179"/>
    </source>
</evidence>
<feature type="compositionally biased region" description="Acidic residues" evidence="1">
    <location>
        <begin position="29"/>
        <end position="48"/>
    </location>
</feature>
<name>A0A8H5BAA9_9AGAR</name>
<dbReference type="Proteomes" id="UP000567179">
    <property type="component" value="Unassembled WGS sequence"/>
</dbReference>
<keyword evidence="3" id="KW-1185">Reference proteome</keyword>
<reference evidence="2 3" key="1">
    <citation type="journal article" date="2020" name="ISME J.">
        <title>Uncovering the hidden diversity of litter-decomposition mechanisms in mushroom-forming fungi.</title>
        <authorList>
            <person name="Floudas D."/>
            <person name="Bentzer J."/>
            <person name="Ahren D."/>
            <person name="Johansson T."/>
            <person name="Persson P."/>
            <person name="Tunlid A."/>
        </authorList>
    </citation>
    <scope>NUCLEOTIDE SEQUENCE [LARGE SCALE GENOMIC DNA]</scope>
    <source>
        <strain evidence="2 3">CBS 101986</strain>
    </source>
</reference>
<comment type="caution">
    <text evidence="2">The sequence shown here is derived from an EMBL/GenBank/DDBJ whole genome shotgun (WGS) entry which is preliminary data.</text>
</comment>
<accession>A0A8H5BAA9</accession>
<evidence type="ECO:0000313" key="2">
    <source>
        <dbReference type="EMBL" id="KAF5319655.1"/>
    </source>
</evidence>
<dbReference type="AlphaFoldDB" id="A0A8H5BAA9"/>